<dbReference type="Pfam" id="PF00664">
    <property type="entry name" value="ABC_membrane"/>
    <property type="match status" value="1"/>
</dbReference>
<dbReference type="InterPro" id="IPR036640">
    <property type="entry name" value="ABC1_TM_sf"/>
</dbReference>
<feature type="domain" description="ABC transmembrane type-1" evidence="9">
    <location>
        <begin position="211"/>
        <end position="494"/>
    </location>
</feature>
<dbReference type="PROSITE" id="PS50929">
    <property type="entry name" value="ABC_TM1F"/>
    <property type="match status" value="1"/>
</dbReference>
<feature type="transmembrane region" description="Helical" evidence="8">
    <location>
        <begin position="210"/>
        <end position="227"/>
    </location>
</feature>
<evidence type="ECO:0000313" key="10">
    <source>
        <dbReference type="EMBL" id="CAK7275216.1"/>
    </source>
</evidence>
<dbReference type="Gene3D" id="1.20.1560.10">
    <property type="entry name" value="ABC transporter type 1, transmembrane domain"/>
    <property type="match status" value="2"/>
</dbReference>
<dbReference type="PANTHER" id="PTHR24221:SF503">
    <property type="entry name" value="MITOCHONDRIAL POTASSIUM CHANNEL ATP-BINDING SUBUNIT"/>
    <property type="match status" value="1"/>
</dbReference>
<dbReference type="InterPro" id="IPR011527">
    <property type="entry name" value="ABC1_TM_dom"/>
</dbReference>
<dbReference type="Proteomes" id="UP001642502">
    <property type="component" value="Unassembled WGS sequence"/>
</dbReference>
<keyword evidence="2 8" id="KW-0812">Transmembrane</keyword>
<dbReference type="PANTHER" id="PTHR24221">
    <property type="entry name" value="ATP-BINDING CASSETTE SUB-FAMILY B"/>
    <property type="match status" value="1"/>
</dbReference>
<feature type="transmembrane region" description="Helical" evidence="8">
    <location>
        <begin position="433"/>
        <end position="456"/>
    </location>
</feature>
<evidence type="ECO:0000256" key="8">
    <source>
        <dbReference type="SAM" id="Phobius"/>
    </source>
</evidence>
<dbReference type="InterPro" id="IPR039421">
    <property type="entry name" value="Type_1_exporter"/>
</dbReference>
<dbReference type="SUPFAM" id="SSF90123">
    <property type="entry name" value="ABC transporter transmembrane region"/>
    <property type="match status" value="1"/>
</dbReference>
<keyword evidence="6 8" id="KW-0472">Membrane</keyword>
<feature type="transmembrane region" description="Helical" evidence="8">
    <location>
        <begin position="353"/>
        <end position="371"/>
    </location>
</feature>
<dbReference type="Pfam" id="PF00005">
    <property type="entry name" value="ABC_tran"/>
    <property type="match status" value="1"/>
</dbReference>
<name>A0ABP0E6B4_9PEZI</name>
<keyword evidence="4" id="KW-0067">ATP-binding</keyword>
<dbReference type="CDD" id="cd18583">
    <property type="entry name" value="ABC_6TM_HMT1"/>
    <property type="match status" value="1"/>
</dbReference>
<feature type="compositionally biased region" description="Basic and acidic residues" evidence="7">
    <location>
        <begin position="163"/>
        <end position="174"/>
    </location>
</feature>
<evidence type="ECO:0000259" key="9">
    <source>
        <dbReference type="PROSITE" id="PS50929"/>
    </source>
</evidence>
<sequence>MLSDETAVTWSPYIGSYGLSLCFELVLQIGSLSARTPGHLSGTEVTQLIIVAARYAAIVLVVTVYFLWRNAEDVPDPGTDAERQPLLSRNHDSTPIEVSEAALSSQASTAYGSAETTTESSTSSSTTDNSSSTSSSTTAKDDGDKSGDSDSSSNDESTSELPWETRQREMREEMEKRLKETGNWLGYAKRYLILLPYVLPIKNRSLQIRALLVGVCLLINNALNVFLPRQLGIIMDSLSHSNDKNPWVQVIIFALLKVISSQAGIPLLRQWLWLPVEYYSHGATSIAAYTHVLNLSSDFHDSKSSSDIMMAISSGQSIAELLESICFSAIPMLIDMVIAYVYLSATFGPYEGFITSATSIVFMYIAGRMIASLKAARRSEVHAWFEEHFVRQAGIQGWATVASFNQIAHEVARYTNAVKTHVKTSQNLCVGYMFAYAFQYLILLAGLLAGAFLAVYQVTTGKSTPGDFAMLLSYWTQLVAPLTYFASLGKSISGNLIHAEQLLEIMTTKATVVNKENAADLEFLGGTVEFKNVSFSYNDSKKDIVKNVSFHVSSGSTVAFVGATGAGKSTILKLLNRFYDVTSGSVLIDGQDIRDVDIHRHRLSTVMNADTIIVIDGGEVVEHGSHDHLIQAGGKYANLWSKQFFIPKKDKAKMPKNGKVTDLVNDLPPEVTISEVTKASEAQTAENKGEMAADQSAMVHIAALGLDNSTSTVNTGDGHRTDNNPDPSNSGAEVAMEKRLKDGKKKEVK</sequence>
<keyword evidence="3" id="KW-0547">Nucleotide-binding</keyword>
<dbReference type="InterPro" id="IPR027417">
    <property type="entry name" value="P-loop_NTPase"/>
</dbReference>
<dbReference type="InterPro" id="IPR003593">
    <property type="entry name" value="AAA+_ATPase"/>
</dbReference>
<proteinExistence type="predicted"/>
<dbReference type="InterPro" id="IPR003439">
    <property type="entry name" value="ABC_transporter-like_ATP-bd"/>
</dbReference>
<accession>A0ABP0E6B4</accession>
<reference evidence="10 11" key="1">
    <citation type="submission" date="2024-01" db="EMBL/GenBank/DDBJ databases">
        <authorList>
            <person name="Allen C."/>
            <person name="Tagirdzhanova G."/>
        </authorList>
    </citation>
    <scope>NUCLEOTIDE SEQUENCE [LARGE SCALE GENOMIC DNA]</scope>
    <source>
        <strain evidence="10 11">CBS 119000</strain>
    </source>
</reference>
<feature type="compositionally biased region" description="Basic and acidic residues" evidence="7">
    <location>
        <begin position="139"/>
        <end position="148"/>
    </location>
</feature>
<protein>
    <recommendedName>
        <fullName evidence="9">ABC transmembrane type-1 domain-containing protein</fullName>
    </recommendedName>
</protein>
<gene>
    <name evidence="10" type="ORF">SEPCBS119000_006582</name>
</gene>
<evidence type="ECO:0000256" key="1">
    <source>
        <dbReference type="ARBA" id="ARBA00004141"/>
    </source>
</evidence>
<evidence type="ECO:0000256" key="7">
    <source>
        <dbReference type="SAM" id="MobiDB-lite"/>
    </source>
</evidence>
<evidence type="ECO:0000256" key="4">
    <source>
        <dbReference type="ARBA" id="ARBA00022840"/>
    </source>
</evidence>
<dbReference type="EMBL" id="CAWUON010000190">
    <property type="protein sequence ID" value="CAK7275216.1"/>
    <property type="molecule type" value="Genomic_DNA"/>
</dbReference>
<comment type="caution">
    <text evidence="10">The sequence shown here is derived from an EMBL/GenBank/DDBJ whole genome shotgun (WGS) entry which is preliminary data.</text>
</comment>
<keyword evidence="11" id="KW-1185">Reference proteome</keyword>
<feature type="region of interest" description="Disordered" evidence="7">
    <location>
        <begin position="73"/>
        <end position="174"/>
    </location>
</feature>
<evidence type="ECO:0000256" key="3">
    <source>
        <dbReference type="ARBA" id="ARBA00022741"/>
    </source>
</evidence>
<organism evidence="10 11">
    <name type="scientific">Sporothrix epigloea</name>
    <dbReference type="NCBI Taxonomy" id="1892477"/>
    <lineage>
        <taxon>Eukaryota</taxon>
        <taxon>Fungi</taxon>
        <taxon>Dikarya</taxon>
        <taxon>Ascomycota</taxon>
        <taxon>Pezizomycotina</taxon>
        <taxon>Sordariomycetes</taxon>
        <taxon>Sordariomycetidae</taxon>
        <taxon>Ophiostomatales</taxon>
        <taxon>Ophiostomataceae</taxon>
        <taxon>Sporothrix</taxon>
    </lineage>
</organism>
<comment type="subcellular location">
    <subcellularLocation>
        <location evidence="1">Membrane</location>
        <topology evidence="1">Multi-pass membrane protein</topology>
    </subcellularLocation>
</comment>
<dbReference type="SMART" id="SM00382">
    <property type="entry name" value="AAA"/>
    <property type="match status" value="1"/>
</dbReference>
<dbReference type="SUPFAM" id="SSF52540">
    <property type="entry name" value="P-loop containing nucleoside triphosphate hydrolases"/>
    <property type="match status" value="1"/>
</dbReference>
<evidence type="ECO:0000313" key="11">
    <source>
        <dbReference type="Proteomes" id="UP001642502"/>
    </source>
</evidence>
<feature type="transmembrane region" description="Helical" evidence="8">
    <location>
        <begin position="318"/>
        <end position="341"/>
    </location>
</feature>
<evidence type="ECO:0000256" key="2">
    <source>
        <dbReference type="ARBA" id="ARBA00022692"/>
    </source>
</evidence>
<dbReference type="Gene3D" id="3.40.50.300">
    <property type="entry name" value="P-loop containing nucleotide triphosphate hydrolases"/>
    <property type="match status" value="2"/>
</dbReference>
<evidence type="ECO:0000256" key="6">
    <source>
        <dbReference type="ARBA" id="ARBA00023136"/>
    </source>
</evidence>
<evidence type="ECO:0000256" key="5">
    <source>
        <dbReference type="ARBA" id="ARBA00022989"/>
    </source>
</evidence>
<keyword evidence="5 8" id="KW-1133">Transmembrane helix</keyword>
<feature type="transmembrane region" description="Helical" evidence="8">
    <location>
        <begin position="247"/>
        <end position="268"/>
    </location>
</feature>
<feature type="region of interest" description="Disordered" evidence="7">
    <location>
        <begin position="708"/>
        <end position="749"/>
    </location>
</feature>
<feature type="compositionally biased region" description="Low complexity" evidence="7">
    <location>
        <begin position="107"/>
        <end position="138"/>
    </location>
</feature>
<feature type="transmembrane region" description="Helical" evidence="8">
    <location>
        <begin position="45"/>
        <end position="68"/>
    </location>
</feature>